<feature type="transmembrane region" description="Helical" evidence="1">
    <location>
        <begin position="155"/>
        <end position="175"/>
    </location>
</feature>
<reference evidence="2 3" key="1">
    <citation type="submission" date="2013-05" db="EMBL/GenBank/DDBJ databases">
        <authorList>
            <person name="Williams P.R."/>
            <person name="Bowman C.A."/>
            <person name="Russell D.A."/>
            <person name="Jacobs-Sera D."/>
            <person name="Hendrix R.W."/>
            <person name="Hatfull G.F."/>
        </authorList>
    </citation>
    <scope>NUCLEOTIDE SEQUENCE [LARGE SCALE GENOMIC DNA]</scope>
</reference>
<feature type="transmembrane region" description="Helical" evidence="1">
    <location>
        <begin position="122"/>
        <end position="143"/>
    </location>
</feature>
<feature type="transmembrane region" description="Helical" evidence="1">
    <location>
        <begin position="91"/>
        <end position="110"/>
    </location>
</feature>
<keyword evidence="1" id="KW-0812">Transmembrane</keyword>
<keyword evidence="3" id="KW-1185">Reference proteome</keyword>
<dbReference type="GeneID" id="16548006"/>
<keyword evidence="1" id="KW-1133">Transmembrane helix</keyword>
<sequence length="274" mass="31141">MAGVFEKAPLRMSTYVPLDLRYYNLILIGVFLASAYIQWTRRATWRCRWESATTFCGACCTFGLTMGSPFVREKVWPELGLVDELLPIPQIIGDGFVLMGMAAFLYSLASRLDYDDEERMRWVTRNITLPVTIISPTLIGAFYSPLCDDRDVDALLTAAFAWWIFQIGRLLIIIYTTDPRSRGILRAYLSCCALALLAGAQRILGVAYNNDYDRHAWGLTALAACGFGITSAISWQRKQRHMKTVLWRKVRRGKATHADVLKARKQPKHQLESF</sequence>
<organism evidence="2 3">
    <name type="scientific">Mycobacterium phage Whirlwind</name>
    <dbReference type="NCBI Taxonomy" id="1340826"/>
    <lineage>
        <taxon>Viruses</taxon>
        <taxon>Duplodnaviria</taxon>
        <taxon>Heunggongvirae</taxon>
        <taxon>Uroviricota</taxon>
        <taxon>Caudoviricetes</taxon>
        <taxon>Vilmaviridae</taxon>
        <taxon>Lclasvirinae</taxon>
        <taxon>Lumosvirus</taxon>
        <taxon>Lumosvirus whirlwind</taxon>
    </lineage>
</organism>
<proteinExistence type="predicted"/>
<feature type="transmembrane region" description="Helical" evidence="1">
    <location>
        <begin position="20"/>
        <end position="39"/>
    </location>
</feature>
<protein>
    <submittedName>
        <fullName evidence="2">Uncharacterized protein</fullName>
    </submittedName>
</protein>
<accession>S5YAJ8</accession>
<dbReference type="RefSeq" id="YP_008408695.1">
    <property type="nucleotide sequence ID" value="NC_022052.1"/>
</dbReference>
<dbReference type="OrthoDB" id="9635at10239"/>
<feature type="transmembrane region" description="Helical" evidence="1">
    <location>
        <begin position="216"/>
        <end position="235"/>
    </location>
</feature>
<evidence type="ECO:0000313" key="3">
    <source>
        <dbReference type="Proteomes" id="UP000015551"/>
    </source>
</evidence>
<dbReference type="KEGG" id="vg:16548006"/>
<dbReference type="EMBL" id="KF024725">
    <property type="protein sequence ID" value="AGT12645.1"/>
    <property type="molecule type" value="Genomic_DNA"/>
</dbReference>
<name>S5YAJ8_9CAUD</name>
<feature type="transmembrane region" description="Helical" evidence="1">
    <location>
        <begin position="187"/>
        <end position="204"/>
    </location>
</feature>
<dbReference type="Proteomes" id="UP000015551">
    <property type="component" value="Segment"/>
</dbReference>
<evidence type="ECO:0000256" key="1">
    <source>
        <dbReference type="SAM" id="Phobius"/>
    </source>
</evidence>
<evidence type="ECO:0000313" key="2">
    <source>
        <dbReference type="EMBL" id="AGT12645.1"/>
    </source>
</evidence>
<gene>
    <name evidence="2" type="primary">38</name>
    <name evidence="2" type="ORF">PBI_WHIRLWIND_38</name>
</gene>
<keyword evidence="1" id="KW-0472">Membrane</keyword>
<feature type="transmembrane region" description="Helical" evidence="1">
    <location>
        <begin position="51"/>
        <end position="71"/>
    </location>
</feature>